<keyword evidence="8 10" id="KW-0411">Iron-sulfur</keyword>
<dbReference type="InterPro" id="IPR006638">
    <property type="entry name" value="Elp3/MiaA/NifB-like_rSAM"/>
</dbReference>
<dbReference type="GO" id="GO:0004109">
    <property type="term" value="F:coproporphyrinogen oxidase activity"/>
    <property type="evidence" value="ECO:0007669"/>
    <property type="project" value="InterPro"/>
</dbReference>
<dbReference type="EMBL" id="RCCJ01000001">
    <property type="protein sequence ID" value="RLJ71097.1"/>
    <property type="molecule type" value="Genomic_DNA"/>
</dbReference>
<dbReference type="GO" id="GO:0046872">
    <property type="term" value="F:metal ion binding"/>
    <property type="evidence" value="ECO:0007669"/>
    <property type="project" value="UniProtKB-UniRule"/>
</dbReference>
<comment type="similarity">
    <text evidence="2">Belongs to the anaerobic coproporphyrinogen-III oxidase family. HemW subfamily.</text>
</comment>
<sequence length="374" mass="43056">MVKGIYIHIPFCSYKCPYCDFTSVVSYPLKHEDYIKLLIREAKLYGDVSAKIESVYFGGGTPTLLPPYLLGKLLEELDRLFNLSGVLEITVECNPETYRYNEFKELLSAGVNRLSIGVQSFTEKGLRILSREHSVEESIRAYMDAREAGFENVNLDLIFAFPEQKPEDISTELNWIGSLKPDHVSAYMLTPYGGTPMGNKILGGEMQTPEEETLEDIYTRLWKGLKELGYGRYEISNWAKEGKECRHNLLYWTMEEFLGLGVSAWGFLEKKRYGNSKNIGSYIKAVSELKRPVQSEIGLSEKELYEEELMLKLRLKWGLREEELTLVPEHLRGFFEVREGKVGIREEFMLLTNELITDVLLYNSDRNITEVRNG</sequence>
<accession>A0A497XQ43</accession>
<evidence type="ECO:0000256" key="5">
    <source>
        <dbReference type="ARBA" id="ARBA00022691"/>
    </source>
</evidence>
<evidence type="ECO:0000256" key="3">
    <source>
        <dbReference type="ARBA" id="ARBA00017228"/>
    </source>
</evidence>
<evidence type="ECO:0000313" key="13">
    <source>
        <dbReference type="Proteomes" id="UP000267841"/>
    </source>
</evidence>
<dbReference type="AlphaFoldDB" id="A0A497XQ43"/>
<dbReference type="GO" id="GO:0051539">
    <property type="term" value="F:4 iron, 4 sulfur cluster binding"/>
    <property type="evidence" value="ECO:0007669"/>
    <property type="project" value="UniProtKB-UniRule"/>
</dbReference>
<protein>
    <recommendedName>
        <fullName evidence="3 10">Heme chaperone HemW</fullName>
    </recommendedName>
</protein>
<keyword evidence="4 10" id="KW-0349">Heme</keyword>
<dbReference type="PROSITE" id="PS51918">
    <property type="entry name" value="RADICAL_SAM"/>
    <property type="match status" value="1"/>
</dbReference>
<keyword evidence="6 10" id="KW-0479">Metal-binding</keyword>
<organism evidence="12 13">
    <name type="scientific">Hydrogenivirga caldilitoris</name>
    <dbReference type="NCBI Taxonomy" id="246264"/>
    <lineage>
        <taxon>Bacteria</taxon>
        <taxon>Pseudomonadati</taxon>
        <taxon>Aquificota</taxon>
        <taxon>Aquificia</taxon>
        <taxon>Aquificales</taxon>
        <taxon>Aquificaceae</taxon>
        <taxon>Hydrogenivirga</taxon>
    </lineage>
</organism>
<dbReference type="SFLD" id="SFLDF00562">
    <property type="entry name" value="HemN-like__clustered_with_heat"/>
    <property type="match status" value="1"/>
</dbReference>
<evidence type="ECO:0000256" key="7">
    <source>
        <dbReference type="ARBA" id="ARBA00023004"/>
    </source>
</evidence>
<keyword evidence="7 10" id="KW-0408">Iron</keyword>
<dbReference type="OrthoDB" id="9808022at2"/>
<dbReference type="GO" id="GO:0005737">
    <property type="term" value="C:cytoplasm"/>
    <property type="evidence" value="ECO:0007669"/>
    <property type="project" value="UniProtKB-SubCell"/>
</dbReference>
<comment type="subcellular location">
    <subcellularLocation>
        <location evidence="10">Cytoplasm</location>
    </subcellularLocation>
</comment>
<dbReference type="GO" id="GO:0006779">
    <property type="term" value="P:porphyrin-containing compound biosynthetic process"/>
    <property type="evidence" value="ECO:0007669"/>
    <property type="project" value="InterPro"/>
</dbReference>
<feature type="domain" description="Radical SAM core" evidence="11">
    <location>
        <begin position="1"/>
        <end position="232"/>
    </location>
</feature>
<dbReference type="Pfam" id="PF04055">
    <property type="entry name" value="Radical_SAM"/>
    <property type="match status" value="1"/>
</dbReference>
<keyword evidence="10" id="KW-0004">4Fe-4S</keyword>
<comment type="function">
    <text evidence="10">Probably acts as a heme chaperone, transferring heme to an unknown acceptor. Binds one molecule of heme per monomer, possibly covalently. Binds 1 [4Fe-4S] cluster. The cluster is coordinated with 3 cysteines and an exchangeable S-adenosyl-L-methionine.</text>
</comment>
<dbReference type="Proteomes" id="UP000267841">
    <property type="component" value="Unassembled WGS sequence"/>
</dbReference>
<dbReference type="SFLD" id="SFLDG01082">
    <property type="entry name" value="B12-binding_domain_containing"/>
    <property type="match status" value="1"/>
</dbReference>
<proteinExistence type="inferred from homology"/>
<keyword evidence="10" id="KW-0963">Cytoplasm</keyword>
<keyword evidence="5 10" id="KW-0949">S-adenosyl-L-methionine</keyword>
<dbReference type="InterPro" id="IPR058240">
    <property type="entry name" value="rSAM_sf"/>
</dbReference>
<dbReference type="SFLD" id="SFLDF00288">
    <property type="entry name" value="HemN-like__clustered_with_nucl"/>
    <property type="match status" value="1"/>
</dbReference>
<dbReference type="Gene3D" id="3.20.20.70">
    <property type="entry name" value="Aldolase class I"/>
    <property type="match status" value="1"/>
</dbReference>
<dbReference type="PANTHER" id="PTHR13932:SF5">
    <property type="entry name" value="RADICAL S-ADENOSYL METHIONINE DOMAIN-CONTAINING PROTEIN 1, MITOCHONDRIAL"/>
    <property type="match status" value="1"/>
</dbReference>
<name>A0A497XQ43_9AQUI</name>
<dbReference type="SMART" id="SM00729">
    <property type="entry name" value="Elp3"/>
    <property type="match status" value="1"/>
</dbReference>
<dbReference type="InterPro" id="IPR013785">
    <property type="entry name" value="Aldolase_TIM"/>
</dbReference>
<evidence type="ECO:0000256" key="8">
    <source>
        <dbReference type="ARBA" id="ARBA00023014"/>
    </source>
</evidence>
<dbReference type="InterPro" id="IPR007197">
    <property type="entry name" value="rSAM"/>
</dbReference>
<evidence type="ECO:0000259" key="11">
    <source>
        <dbReference type="PROSITE" id="PS51918"/>
    </source>
</evidence>
<dbReference type="InterPro" id="IPR034505">
    <property type="entry name" value="Coproporphyrinogen-III_oxidase"/>
</dbReference>
<dbReference type="NCBIfam" id="TIGR00539">
    <property type="entry name" value="hemN_rel"/>
    <property type="match status" value="1"/>
</dbReference>
<evidence type="ECO:0000256" key="9">
    <source>
        <dbReference type="ARBA" id="ARBA00023186"/>
    </source>
</evidence>
<comment type="cofactor">
    <cofactor evidence="1">
        <name>[4Fe-4S] cluster</name>
        <dbReference type="ChEBI" id="CHEBI:49883"/>
    </cofactor>
</comment>
<reference evidence="12 13" key="1">
    <citation type="submission" date="2018-10" db="EMBL/GenBank/DDBJ databases">
        <title>Genomic Encyclopedia of Archaeal and Bacterial Type Strains, Phase II (KMG-II): from individual species to whole genera.</title>
        <authorList>
            <person name="Goeker M."/>
        </authorList>
    </citation>
    <scope>NUCLEOTIDE SEQUENCE [LARGE SCALE GENOMIC DNA]</scope>
    <source>
        <strain evidence="12 13">DSM 16510</strain>
    </source>
</reference>
<dbReference type="SUPFAM" id="SSF102114">
    <property type="entry name" value="Radical SAM enzymes"/>
    <property type="match status" value="1"/>
</dbReference>
<evidence type="ECO:0000256" key="4">
    <source>
        <dbReference type="ARBA" id="ARBA00022617"/>
    </source>
</evidence>
<dbReference type="PANTHER" id="PTHR13932">
    <property type="entry name" value="COPROPORPHYRINIGEN III OXIDASE"/>
    <property type="match status" value="1"/>
</dbReference>
<evidence type="ECO:0000313" key="12">
    <source>
        <dbReference type="EMBL" id="RLJ71097.1"/>
    </source>
</evidence>
<keyword evidence="9 10" id="KW-0143">Chaperone</keyword>
<dbReference type="SFLD" id="SFLDG01065">
    <property type="entry name" value="anaerobic_coproporphyrinogen-I"/>
    <property type="match status" value="1"/>
</dbReference>
<evidence type="ECO:0000256" key="6">
    <source>
        <dbReference type="ARBA" id="ARBA00022723"/>
    </source>
</evidence>
<keyword evidence="13" id="KW-1185">Reference proteome</keyword>
<comment type="caution">
    <text evidence="12">The sequence shown here is derived from an EMBL/GenBank/DDBJ whole genome shotgun (WGS) entry which is preliminary data.</text>
</comment>
<dbReference type="InterPro" id="IPR004559">
    <property type="entry name" value="HemW-like"/>
</dbReference>
<dbReference type="SFLD" id="SFLDS00029">
    <property type="entry name" value="Radical_SAM"/>
    <property type="match status" value="1"/>
</dbReference>
<evidence type="ECO:0000256" key="2">
    <source>
        <dbReference type="ARBA" id="ARBA00006100"/>
    </source>
</evidence>
<evidence type="ECO:0000256" key="1">
    <source>
        <dbReference type="ARBA" id="ARBA00001966"/>
    </source>
</evidence>
<dbReference type="RefSeq" id="WP_121011934.1">
    <property type="nucleotide sequence ID" value="NZ_RCCJ01000001.1"/>
</dbReference>
<evidence type="ECO:0000256" key="10">
    <source>
        <dbReference type="RuleBase" id="RU364116"/>
    </source>
</evidence>
<gene>
    <name evidence="12" type="ORF">BCF55_1389</name>
</gene>
<dbReference type="CDD" id="cd01335">
    <property type="entry name" value="Radical_SAM"/>
    <property type="match status" value="1"/>
</dbReference>